<dbReference type="Proteomes" id="UP001562354">
    <property type="component" value="Unassembled WGS sequence"/>
</dbReference>
<evidence type="ECO:0000256" key="1">
    <source>
        <dbReference type="SAM" id="MobiDB-lite"/>
    </source>
</evidence>
<gene>
    <name evidence="2" type="ORF">AAFC00_006453</name>
</gene>
<reference evidence="2 3" key="1">
    <citation type="submission" date="2024-07" db="EMBL/GenBank/DDBJ databases">
        <title>Draft sequence of the Neodothiora populina.</title>
        <authorList>
            <person name="Drown D.D."/>
            <person name="Schuette U.S."/>
            <person name="Buechlein A.B."/>
            <person name="Rusch D.R."/>
            <person name="Winton L.W."/>
            <person name="Adams G.A."/>
        </authorList>
    </citation>
    <scope>NUCLEOTIDE SEQUENCE [LARGE SCALE GENOMIC DNA]</scope>
    <source>
        <strain evidence="2 3">CPC 39397</strain>
    </source>
</reference>
<feature type="region of interest" description="Disordered" evidence="1">
    <location>
        <begin position="1"/>
        <end position="96"/>
    </location>
</feature>
<keyword evidence="3" id="KW-1185">Reference proteome</keyword>
<dbReference type="RefSeq" id="XP_069197622.1">
    <property type="nucleotide sequence ID" value="XM_069346411.1"/>
</dbReference>
<accession>A0ABR3P5B1</accession>
<organism evidence="2 3">
    <name type="scientific">Neodothiora populina</name>
    <dbReference type="NCBI Taxonomy" id="2781224"/>
    <lineage>
        <taxon>Eukaryota</taxon>
        <taxon>Fungi</taxon>
        <taxon>Dikarya</taxon>
        <taxon>Ascomycota</taxon>
        <taxon>Pezizomycotina</taxon>
        <taxon>Dothideomycetes</taxon>
        <taxon>Dothideomycetidae</taxon>
        <taxon>Dothideales</taxon>
        <taxon>Dothioraceae</taxon>
        <taxon>Neodothiora</taxon>
    </lineage>
</organism>
<protein>
    <submittedName>
        <fullName evidence="2">Uncharacterized protein</fullName>
    </submittedName>
</protein>
<dbReference type="EMBL" id="JBFMKM010000014">
    <property type="protein sequence ID" value="KAL1297940.1"/>
    <property type="molecule type" value="Genomic_DNA"/>
</dbReference>
<proteinExistence type="predicted"/>
<comment type="caution">
    <text evidence="2">The sequence shown here is derived from an EMBL/GenBank/DDBJ whole genome shotgun (WGS) entry which is preliminary data.</text>
</comment>
<name>A0ABR3P5B1_9PEZI</name>
<evidence type="ECO:0000313" key="3">
    <source>
        <dbReference type="Proteomes" id="UP001562354"/>
    </source>
</evidence>
<evidence type="ECO:0000313" key="2">
    <source>
        <dbReference type="EMBL" id="KAL1297940.1"/>
    </source>
</evidence>
<sequence length="358" mass="39866">MSSRLSWAEEVEEEEKSEVARRETAAEEDGDESGELTPRANIPYRPSFTFPNLPSPPEFMPSAPSTLFGPRPLSSFERMASTSSSSRNESHPGNWKGRLNPILSPVHNGQAAILDFLYRYAPGIHSAYVGGVGCNGSVCWIGTNVDERKEKKNGKDFDFGTEAGGAELLKEIFDDDEEVRADEDMRLTDIFVAKYNQRLVCMLMDHNNAIRIEYAVWSPPVTHPTHDESVENPFSPYQPSAAPSYPTSRVTLATVYPPHAASARERLSDGDEGPTWWVPLSAAFATSESSTSAVWRAARTENEVADACKKVNRILLTSGLQGVWDEKSRYGHRHETAKKWIERALGEEVEEMDWPPSD</sequence>
<dbReference type="GeneID" id="95980152"/>